<dbReference type="Proteomes" id="UP000663311">
    <property type="component" value="Segment"/>
</dbReference>
<dbReference type="EMBL" id="MT701596">
    <property type="protein sequence ID" value="QPB09798.1"/>
    <property type="molecule type" value="Genomic_DNA"/>
</dbReference>
<evidence type="ECO:0000313" key="2">
    <source>
        <dbReference type="Proteomes" id="UP000663311"/>
    </source>
</evidence>
<keyword evidence="2" id="KW-1185">Reference proteome</keyword>
<name>A0A873WI10_9CAUD</name>
<protein>
    <submittedName>
        <fullName evidence="1">Uncharacterized protein</fullName>
    </submittedName>
</protein>
<proteinExistence type="predicted"/>
<gene>
    <name evidence="1" type="ORF">CPT_Shady_037</name>
</gene>
<sequence>MQTIVTPDNGTITARRVLGGFDLEVKNPEGETTATVIVSDAKAWELFQTLGKELHA</sequence>
<reference evidence="1" key="1">
    <citation type="submission" date="2020-07" db="EMBL/GenBank/DDBJ databases">
        <title>Complete genome sequence of Streptomyces phage Shady.</title>
        <authorList>
            <person name="Ortega C.A."/>
            <person name="Hernandez I."/>
            <person name="Guadalupe Vizoso-Pinto M."/>
            <person name="Clark J.D."/>
            <person name="Liu M."/>
            <person name="Burrowes B.H."/>
        </authorList>
    </citation>
    <scope>NUCLEOTIDE SEQUENCE</scope>
</reference>
<accession>A0A873WI10</accession>
<evidence type="ECO:0000313" key="1">
    <source>
        <dbReference type="EMBL" id="QPB09798.1"/>
    </source>
</evidence>
<organism evidence="1 2">
    <name type="scientific">Streptomyces phage Shady</name>
    <dbReference type="NCBI Taxonomy" id="2767585"/>
    <lineage>
        <taxon>Viruses</taxon>
        <taxon>Duplodnaviria</taxon>
        <taxon>Heunggongvirae</taxon>
        <taxon>Uroviricota</taxon>
        <taxon>Caudoviricetes</taxon>
        <taxon>Colingsworthviridae</taxon>
        <taxon>Shadyvirus</taxon>
        <taxon>Shadyvirus shady</taxon>
    </lineage>
</organism>